<dbReference type="SUPFAM" id="SSF53254">
    <property type="entry name" value="Phosphoglycerate mutase-like"/>
    <property type="match status" value="1"/>
</dbReference>
<name>O44899_CAEEL</name>
<dbReference type="OMA" id="ANNDAKW"/>
<dbReference type="Gene3D" id="3.40.50.1240">
    <property type="entry name" value="Phosphoglycerate mutase-like"/>
    <property type="match status" value="1"/>
</dbReference>
<evidence type="ECO:0000256" key="1">
    <source>
        <dbReference type="PIRSR" id="PIRSR613078-2"/>
    </source>
</evidence>
<dbReference type="Bgee" id="WBGene00022752">
    <property type="expression patterns" value="Expressed in larva and 1 other cell type or tissue"/>
</dbReference>
<organism evidence="2 3">
    <name type="scientific">Caenorhabditis elegans</name>
    <dbReference type="NCBI Taxonomy" id="6239"/>
    <lineage>
        <taxon>Eukaryota</taxon>
        <taxon>Metazoa</taxon>
        <taxon>Ecdysozoa</taxon>
        <taxon>Nematoda</taxon>
        <taxon>Chromadorea</taxon>
        <taxon>Rhabditida</taxon>
        <taxon>Rhabditina</taxon>
        <taxon>Rhabditomorpha</taxon>
        <taxon>Rhabditoidea</taxon>
        <taxon>Rhabditidae</taxon>
        <taxon>Peloderinae</taxon>
        <taxon>Caenorhabditis</taxon>
    </lineage>
</organism>
<proteinExistence type="predicted"/>
<feature type="binding site" evidence="1">
    <location>
        <begin position="9"/>
        <end position="16"/>
    </location>
    <ligand>
        <name>substrate</name>
    </ligand>
</feature>
<dbReference type="PhylomeDB" id="O44899"/>
<gene>
    <name evidence="2" type="ORF">CELE_ZK484.6</name>
    <name evidence="2 4" type="ORF">ZK484.6</name>
</gene>
<dbReference type="EMBL" id="BX284601">
    <property type="protein sequence ID" value="CCD65803.1"/>
    <property type="molecule type" value="Genomic_DNA"/>
</dbReference>
<evidence type="ECO:0000313" key="3">
    <source>
        <dbReference type="Proteomes" id="UP000001940"/>
    </source>
</evidence>
<dbReference type="SMR" id="O44899"/>
<evidence type="ECO:0000313" key="2">
    <source>
        <dbReference type="EMBL" id="CCD65803.1"/>
    </source>
</evidence>
<dbReference type="InterPro" id="IPR029033">
    <property type="entry name" value="His_PPase_superfam"/>
</dbReference>
<dbReference type="AlphaFoldDB" id="O44899"/>
<dbReference type="HOGENOM" id="CLU_1714930_0_0_1"/>
<evidence type="ECO:0000313" key="4">
    <source>
        <dbReference type="WormBase" id="ZK484.6"/>
    </source>
</evidence>
<reference evidence="2 3" key="1">
    <citation type="journal article" date="1998" name="Science">
        <title>Genome sequence of the nematode C. elegans: a platform for investigating biology.</title>
        <authorList>
            <consortium name="The C. elegans sequencing consortium"/>
            <person name="Sulson J.E."/>
            <person name="Waterston R."/>
        </authorList>
    </citation>
    <scope>NUCLEOTIDE SEQUENCE [LARGE SCALE GENOMIC DNA]</scope>
    <source>
        <strain evidence="2 3">Bristol N2</strain>
    </source>
</reference>
<dbReference type="PaxDb" id="6239-ZK484.6"/>
<dbReference type="PROSITE" id="PS00175">
    <property type="entry name" value="PG_MUTASE"/>
    <property type="match status" value="1"/>
</dbReference>
<dbReference type="InterPro" id="IPR013078">
    <property type="entry name" value="His_Pase_superF_clade-1"/>
</dbReference>
<dbReference type="OrthoDB" id="414418at2759"/>
<dbReference type="STRING" id="6239.ZK484.6.1"/>
<protein>
    <submittedName>
        <fullName evidence="2">Phosphoglycerate mutase family protein</fullName>
    </submittedName>
</protein>
<dbReference type="CDD" id="cd07067">
    <property type="entry name" value="HP_PGM_like"/>
    <property type="match status" value="1"/>
</dbReference>
<dbReference type="GO" id="GO:0005737">
    <property type="term" value="C:cytoplasm"/>
    <property type="evidence" value="ECO:0000318"/>
    <property type="project" value="GO_Central"/>
</dbReference>
<dbReference type="eggNOG" id="KOG3734">
    <property type="taxonomic scope" value="Eukaryota"/>
</dbReference>
<dbReference type="Pfam" id="PF00300">
    <property type="entry name" value="His_Phos_1"/>
    <property type="match status" value="1"/>
</dbReference>
<sequence>MSRTIWLVRHGQRVDNVDKKWKANNDAKWDDPELTLRGKQQAHEVGKHFANMNIEAIVVSPFTRCIETAAQIVAMMENKAKICVEPGLMEPLYLCKNPPTIPSMDKIKEYSTQVDESYKPVFEKLPISEISLLFSEISLLFPMVLHWQTSTLS</sequence>
<dbReference type="WormBase" id="ZK484.6">
    <property type="protein sequence ID" value="CE34458"/>
    <property type="gene ID" value="WBGene00022752"/>
</dbReference>
<dbReference type="InParanoid" id="O44899"/>
<accession>O44899</accession>
<feature type="binding site" evidence="1">
    <location>
        <position position="64"/>
    </location>
    <ligand>
        <name>substrate</name>
    </ligand>
</feature>
<dbReference type="InterPro" id="IPR001345">
    <property type="entry name" value="PG/BPGM_mutase_AS"/>
</dbReference>
<dbReference type="FunCoup" id="O44899">
    <property type="interactions" value="95"/>
</dbReference>
<keyword evidence="3" id="KW-1185">Reference proteome</keyword>
<dbReference type="GO" id="GO:0016791">
    <property type="term" value="F:phosphatase activity"/>
    <property type="evidence" value="ECO:0000318"/>
    <property type="project" value="GO_Central"/>
</dbReference>
<dbReference type="Proteomes" id="UP000001940">
    <property type="component" value="Chromosome I"/>
</dbReference>
<dbReference type="PIR" id="T32867">
    <property type="entry name" value="T32867"/>
</dbReference>
<dbReference type="UCSC" id="ZK484.6">
    <property type="organism name" value="c. elegans"/>
</dbReference>
<dbReference type="PANTHER" id="PTHR16469">
    <property type="entry name" value="UBIQUITIN-ASSOCIATED AND SH3 DOMAIN-CONTAINING BA-RELATED"/>
    <property type="match status" value="1"/>
</dbReference>
<dbReference type="PANTHER" id="PTHR16469:SF27">
    <property type="entry name" value="UBIQUITIN-ASSOCIATED AND SH3 DOMAIN-CONTAINING BA-RELATED"/>
    <property type="match status" value="1"/>
</dbReference>
<dbReference type="AGR" id="WB:WBGene00022752"/>
<dbReference type="SMART" id="SM00855">
    <property type="entry name" value="PGAM"/>
    <property type="match status" value="1"/>
</dbReference>
<dbReference type="InterPro" id="IPR051710">
    <property type="entry name" value="Phosphatase_SH3-domain"/>
</dbReference>